<sequence length="51" mass="6050">MDIKCPVCRRKLGNVVRPEAKGRFFCTACDLWVYFTKKEAKVSYRLRRPGR</sequence>
<proteinExistence type="predicted"/>
<keyword evidence="2" id="KW-1185">Reference proteome</keyword>
<dbReference type="AlphaFoldDB" id="A0A239TJ71"/>
<gene>
    <name evidence="1" type="ORF">SAMEA4364220_00668</name>
</gene>
<dbReference type="Proteomes" id="UP000215383">
    <property type="component" value="Chromosome 1"/>
</dbReference>
<name>A0A239TJ71_9FIRM</name>
<dbReference type="EMBL" id="LT906446">
    <property type="protein sequence ID" value="SNU96934.1"/>
    <property type="molecule type" value="Genomic_DNA"/>
</dbReference>
<dbReference type="GeneID" id="78508182"/>
<organism evidence="1 2">
    <name type="scientific">Megamonas hypermegale</name>
    <dbReference type="NCBI Taxonomy" id="158847"/>
    <lineage>
        <taxon>Bacteria</taxon>
        <taxon>Bacillati</taxon>
        <taxon>Bacillota</taxon>
        <taxon>Negativicutes</taxon>
        <taxon>Selenomonadales</taxon>
        <taxon>Selenomonadaceae</taxon>
        <taxon>Megamonas</taxon>
    </lineage>
</organism>
<dbReference type="RefSeq" id="WP_169449328.1">
    <property type="nucleotide sequence ID" value="NZ_CALXYH010000008.1"/>
</dbReference>
<accession>A0A239TJ71</accession>
<reference evidence="1 2" key="1">
    <citation type="submission" date="2017-06" db="EMBL/GenBank/DDBJ databases">
        <authorList>
            <consortium name="Pathogen Informatics"/>
        </authorList>
    </citation>
    <scope>NUCLEOTIDE SEQUENCE [LARGE SCALE GENOMIC DNA]</scope>
    <source>
        <strain evidence="1 2">NCTC10570</strain>
    </source>
</reference>
<evidence type="ECO:0000313" key="2">
    <source>
        <dbReference type="Proteomes" id="UP000215383"/>
    </source>
</evidence>
<protein>
    <submittedName>
        <fullName evidence="1">Uncharacterized protein</fullName>
    </submittedName>
</protein>
<evidence type="ECO:0000313" key="1">
    <source>
        <dbReference type="EMBL" id="SNU96934.1"/>
    </source>
</evidence>